<dbReference type="SUPFAM" id="SSF52402">
    <property type="entry name" value="Adenine nucleotide alpha hydrolases-like"/>
    <property type="match status" value="1"/>
</dbReference>
<dbReference type="AlphaFoldDB" id="A0A174EKB9"/>
<dbReference type="Proteomes" id="UP000095746">
    <property type="component" value="Unassembled WGS sequence"/>
</dbReference>
<gene>
    <name evidence="2" type="ORF">ERS852411_01415</name>
</gene>
<dbReference type="InterPro" id="IPR002500">
    <property type="entry name" value="PAPS_reduct_dom"/>
</dbReference>
<sequence length="257" mass="29962">MSRVASVSFGKDSLAMLLLLLEQNTLLDEVIFYNPQMEFQAIYDIRDRIKPVLEQRGIRFTEVKPGVPFLYNMLERPVNSKKNGFHLGYGWCGGPCRWGAKLKTTALDGVALDAEVHYVGIAADETARLEKLKSPKCSPLAEAWMTEADCLAYCYDRGFFWEENGIRLYVILDRVSYWCCKNKNRRELKNIYQFLPQYWERLKELQAQIPMPMKPYSRKGVPYGNVFDLEKVFEQEIRAEASGTAPRRKRRRHEQSR</sequence>
<evidence type="ECO:0000313" key="2">
    <source>
        <dbReference type="EMBL" id="CUO36400.1"/>
    </source>
</evidence>
<proteinExistence type="predicted"/>
<evidence type="ECO:0000259" key="1">
    <source>
        <dbReference type="Pfam" id="PF01507"/>
    </source>
</evidence>
<protein>
    <recommendedName>
        <fullName evidence="1">Phosphoadenosine phosphosulphate reductase domain-containing protein</fullName>
    </recommendedName>
</protein>
<feature type="domain" description="Phosphoadenosine phosphosulphate reductase" evidence="1">
    <location>
        <begin position="4"/>
        <end position="56"/>
    </location>
</feature>
<accession>A0A174EKB9</accession>
<evidence type="ECO:0000313" key="3">
    <source>
        <dbReference type="Proteomes" id="UP000095746"/>
    </source>
</evidence>
<reference evidence="2 3" key="1">
    <citation type="submission" date="2015-09" db="EMBL/GenBank/DDBJ databases">
        <authorList>
            <consortium name="Pathogen Informatics"/>
        </authorList>
    </citation>
    <scope>NUCLEOTIDE SEQUENCE [LARGE SCALE GENOMIC DNA]</scope>
    <source>
        <strain evidence="2 3">2789STDY5608854</strain>
    </source>
</reference>
<dbReference type="EMBL" id="CYZT01000079">
    <property type="protein sequence ID" value="CUO36400.1"/>
    <property type="molecule type" value="Genomic_DNA"/>
</dbReference>
<name>A0A174EKB9_FLAPL</name>
<organism evidence="2 3">
    <name type="scientific">Flavonifractor plautii</name>
    <name type="common">Fusobacterium plautii</name>
    <dbReference type="NCBI Taxonomy" id="292800"/>
    <lineage>
        <taxon>Bacteria</taxon>
        <taxon>Bacillati</taxon>
        <taxon>Bacillota</taxon>
        <taxon>Clostridia</taxon>
        <taxon>Eubacteriales</taxon>
        <taxon>Oscillospiraceae</taxon>
        <taxon>Flavonifractor</taxon>
    </lineage>
</organism>
<dbReference type="GO" id="GO:0003824">
    <property type="term" value="F:catalytic activity"/>
    <property type="evidence" value="ECO:0007669"/>
    <property type="project" value="InterPro"/>
</dbReference>
<dbReference type="Pfam" id="PF01507">
    <property type="entry name" value="PAPS_reduct"/>
    <property type="match status" value="1"/>
</dbReference>
<dbReference type="Gene3D" id="3.40.50.620">
    <property type="entry name" value="HUPs"/>
    <property type="match status" value="1"/>
</dbReference>
<dbReference type="InterPro" id="IPR014729">
    <property type="entry name" value="Rossmann-like_a/b/a_fold"/>
</dbReference>
<dbReference type="RefSeq" id="WP_035299347.1">
    <property type="nucleotide sequence ID" value="NZ_JAJBSA010000109.1"/>
</dbReference>